<sequence length="122" mass="13099">MSDPAGSAVAAIQKRQAELASRQQASAEADRILAEALSTAHQTMRDSVRQLDAITTEIEALQQSDLVVDTPLGVVDTPLGAREYHTFLLGKQREIAAIVATAREISQAKSVVLQGLRGQYLT</sequence>
<name>A0A1A3MML9_MYCAS</name>
<dbReference type="Pfam" id="PF10774">
    <property type="entry name" value="DUF4226"/>
    <property type="match status" value="1"/>
</dbReference>
<dbReference type="AlphaFoldDB" id="A0A1A3MML9"/>
<organism evidence="1 2">
    <name type="scientific">Mycobacterium asiaticum</name>
    <dbReference type="NCBI Taxonomy" id="1790"/>
    <lineage>
        <taxon>Bacteria</taxon>
        <taxon>Bacillati</taxon>
        <taxon>Actinomycetota</taxon>
        <taxon>Actinomycetes</taxon>
        <taxon>Mycobacteriales</taxon>
        <taxon>Mycobacteriaceae</taxon>
        <taxon>Mycobacterium</taxon>
    </lineage>
</organism>
<dbReference type="OrthoDB" id="4640076at2"/>
<dbReference type="RefSeq" id="WP_065161006.1">
    <property type="nucleotide sequence ID" value="NZ_LZLQ01000146.1"/>
</dbReference>
<evidence type="ECO:0000313" key="1">
    <source>
        <dbReference type="EMBL" id="OBK10751.1"/>
    </source>
</evidence>
<dbReference type="InterPro" id="IPR019710">
    <property type="entry name" value="DUF4226"/>
</dbReference>
<dbReference type="Proteomes" id="UP000093629">
    <property type="component" value="Unassembled WGS sequence"/>
</dbReference>
<keyword evidence="2" id="KW-1185">Reference proteome</keyword>
<reference evidence="1 2" key="1">
    <citation type="submission" date="2016-06" db="EMBL/GenBank/DDBJ databases">
        <authorList>
            <person name="Kjaerup R.B."/>
            <person name="Dalgaard T.S."/>
            <person name="Juul-Madsen H.R."/>
        </authorList>
    </citation>
    <scope>NUCLEOTIDE SEQUENCE [LARGE SCALE GENOMIC DNA]</scope>
    <source>
        <strain evidence="1 2">1245139.5</strain>
    </source>
</reference>
<accession>A0A1A3MML9</accession>
<evidence type="ECO:0008006" key="3">
    <source>
        <dbReference type="Google" id="ProtNLM"/>
    </source>
</evidence>
<gene>
    <name evidence="1" type="ORF">A5636_14865</name>
</gene>
<evidence type="ECO:0000313" key="2">
    <source>
        <dbReference type="Proteomes" id="UP000093629"/>
    </source>
</evidence>
<protein>
    <recommendedName>
        <fullName evidence="3">DUF4226 domain-containing protein</fullName>
    </recommendedName>
</protein>
<comment type="caution">
    <text evidence="1">The sequence shown here is derived from an EMBL/GenBank/DDBJ whole genome shotgun (WGS) entry which is preliminary data.</text>
</comment>
<proteinExistence type="predicted"/>
<dbReference type="EMBL" id="LZLQ01000146">
    <property type="protein sequence ID" value="OBK10751.1"/>
    <property type="molecule type" value="Genomic_DNA"/>
</dbReference>